<protein>
    <submittedName>
        <fullName evidence="3">VCBS repeat-containing protein</fullName>
    </submittedName>
</protein>
<dbReference type="Proteomes" id="UP000772618">
    <property type="component" value="Unassembled WGS sequence"/>
</dbReference>
<sequence length="1085" mass="120907">MNINRSIVIVFLFLIFLTSCDNQKQLFQKLESSDSGITFKNKLTPSTDLNIIDYLYFYNGGGVAVGDINGDDLPDLYFSGNQVPNKLYLNKGNLKFEDITDKAGVSGNNTWDTGSVMGDVNGDGLLDIYVCAVVGLKNLKGHNELFINNGDYTFSEKSAEYGLDFESYSSSAAFLDYDLDGDLDIYLLNHAIHTPGSFGHANLRNVRTYETGGKLLRNEEGKFVDVSEEAKIYGGINGYGLGIAISDFNLDGYPDIYVGNDFHEDDYYYVNNGDGTFSEQGKHALTATSKFSMGNDAADINHDGYPDLISLDMLPEDEAVLKRSVDEENINLLRMRIDRYGYNYQFPRNMLQINQGNGQFSETALMSNVAATDWSWSALFSDFDQDGNQDLFISNGIPRRPNDLDYIKYVSSEQVVNVIGTTKLADEKALSLMPSGMVQNYIFKGNGSYQFEDKSAKWLPDEKTCSTATAYADLDNDGDLDLVINNVDDTPGVYINQTNESANYLKLKLKYGKENTLGIGTRVYSYQGGVMQLKEMYTIRGFQASSEPIIHFGYGNSLVVDSIKIIWPNGQGQKLVKVKVNQTLVISPDNKKEIIKLGSTKSVKPIFAEVDPAQIGLTFKHVEDSYTDFDRLKLLPYQQSDRGPATAIGDINNDGQLDIYFGGSKHIPGQFYIQSGNGFIKTHIPDILKDSVKEDIDAAIADFNKDGKTDLFIGTGGADFFNKARPLLDSYYKSLDGGFALNEVADYYENASCVKQYDFNNDGDLDIFVGNESVSDDFGKVPQSYLLVNDKGVFTAFQKELFEGLGMVTDALWEDYNKDGKIDLIVVGEWMKPLFLKNSGNSFEKDNVLDTPLNGLWQSIASFDIDSDGDTDYILGNWGLNSKFKASESHPMKMYYHDFDENGKSETIIAIEKHGNYYPLDGFDVIASQIPALRKKYNSYQAFAGKKVEEIFTSKQLHKSQVYEVHQLASGYLKNDNGKYTFIPFPMDLQTAPLMAQLKYDFDADGRNEVLLGGNYFGVQPFHGRFASFPGALVKSDKDIVDGNSIGLNLINHSVRHLNIITVKNNTYLLVTINNGSAQIYNLLK</sequence>
<evidence type="ECO:0000256" key="1">
    <source>
        <dbReference type="ARBA" id="ARBA00022729"/>
    </source>
</evidence>
<keyword evidence="1" id="KW-0732">Signal</keyword>
<evidence type="ECO:0000313" key="3">
    <source>
        <dbReference type="EMBL" id="MBT1703483.1"/>
    </source>
</evidence>
<dbReference type="InterPro" id="IPR011519">
    <property type="entry name" value="UnbV_ASPIC"/>
</dbReference>
<evidence type="ECO:0000259" key="2">
    <source>
        <dbReference type="Pfam" id="PF07593"/>
    </source>
</evidence>
<organism evidence="3 4">
    <name type="scientific">Chryseosolibacter indicus</name>
    <dbReference type="NCBI Taxonomy" id="2782351"/>
    <lineage>
        <taxon>Bacteria</taxon>
        <taxon>Pseudomonadati</taxon>
        <taxon>Bacteroidota</taxon>
        <taxon>Cytophagia</taxon>
        <taxon>Cytophagales</taxon>
        <taxon>Chryseotaleaceae</taxon>
        <taxon>Chryseosolibacter</taxon>
    </lineage>
</organism>
<keyword evidence="4" id="KW-1185">Reference proteome</keyword>
<dbReference type="Pfam" id="PF07593">
    <property type="entry name" value="UnbV_ASPIC"/>
    <property type="match status" value="1"/>
</dbReference>
<accession>A0ABS5VPY1</accession>
<evidence type="ECO:0000313" key="4">
    <source>
        <dbReference type="Proteomes" id="UP000772618"/>
    </source>
</evidence>
<dbReference type="PANTHER" id="PTHR16026">
    <property type="entry name" value="CARTILAGE ACIDIC PROTEIN 1"/>
    <property type="match status" value="1"/>
</dbReference>
<dbReference type="Gene3D" id="2.130.10.130">
    <property type="entry name" value="Integrin alpha, N-terminal"/>
    <property type="match status" value="3"/>
</dbReference>
<dbReference type="PANTHER" id="PTHR16026:SF0">
    <property type="entry name" value="CARTILAGE ACIDIC PROTEIN 1"/>
    <property type="match status" value="1"/>
</dbReference>
<dbReference type="SUPFAM" id="SSF69318">
    <property type="entry name" value="Integrin alpha N-terminal domain"/>
    <property type="match status" value="3"/>
</dbReference>
<dbReference type="Pfam" id="PF13517">
    <property type="entry name" value="FG-GAP_3"/>
    <property type="match status" value="4"/>
</dbReference>
<reference evidence="3 4" key="1">
    <citation type="submission" date="2021-05" db="EMBL/GenBank/DDBJ databases">
        <title>A Polyphasic approach of four new species of the genus Ohtaekwangia: Ohtaekwangia histidinii sp. nov., Ohtaekwangia cretensis sp. nov., Ohtaekwangia indiensis sp. nov., Ohtaekwangia reichenbachii sp. nov. from diverse environment.</title>
        <authorList>
            <person name="Octaviana S."/>
        </authorList>
    </citation>
    <scope>NUCLEOTIDE SEQUENCE [LARGE SCALE GENOMIC DNA]</scope>
    <source>
        <strain evidence="3 4">PWU20</strain>
    </source>
</reference>
<dbReference type="InterPro" id="IPR028994">
    <property type="entry name" value="Integrin_alpha_N"/>
</dbReference>
<gene>
    <name evidence="3" type="ORF">KK060_09345</name>
</gene>
<dbReference type="PROSITE" id="PS51257">
    <property type="entry name" value="PROKAR_LIPOPROTEIN"/>
    <property type="match status" value="1"/>
</dbReference>
<dbReference type="InterPro" id="IPR027039">
    <property type="entry name" value="Crtac1"/>
</dbReference>
<proteinExistence type="predicted"/>
<dbReference type="InterPro" id="IPR013517">
    <property type="entry name" value="FG-GAP"/>
</dbReference>
<name>A0ABS5VPY1_9BACT</name>
<comment type="caution">
    <text evidence="3">The sequence shown here is derived from an EMBL/GenBank/DDBJ whole genome shotgun (WGS) entry which is preliminary data.</text>
</comment>
<feature type="domain" description="ASPIC/UnbV" evidence="2">
    <location>
        <begin position="518"/>
        <end position="584"/>
    </location>
</feature>
<dbReference type="EMBL" id="JAHESD010000015">
    <property type="protein sequence ID" value="MBT1703483.1"/>
    <property type="molecule type" value="Genomic_DNA"/>
</dbReference>